<dbReference type="VEuPathDB" id="FungiDB:MMYC01_210517"/>
<sequence>MEFGKDVILRLGSDKVEMFMLMTPDDVKAALMESEFVANRAMVWLAYLSQTNHIKRPRGGRKRDSDQSTRNAKK</sequence>
<gene>
    <name evidence="2" type="ORF">MMYC01_210517</name>
</gene>
<protein>
    <submittedName>
        <fullName evidence="2">Uncharacterized protein</fullName>
    </submittedName>
</protein>
<keyword evidence="3" id="KW-1185">Reference proteome</keyword>
<reference evidence="2 3" key="1">
    <citation type="journal article" date="2016" name="Genome Announc.">
        <title>Genome Sequence of Madurella mycetomatis mm55, Isolated from a Human Mycetoma Case in Sudan.</title>
        <authorList>
            <person name="Smit S."/>
            <person name="Derks M.F."/>
            <person name="Bervoets S."/>
            <person name="Fahal A."/>
            <person name="van Leeuwen W."/>
            <person name="van Belkum A."/>
            <person name="van de Sande W.W."/>
        </authorList>
    </citation>
    <scope>NUCLEOTIDE SEQUENCE [LARGE SCALE GENOMIC DNA]</scope>
    <source>
        <strain evidence="3">mm55</strain>
    </source>
</reference>
<proteinExistence type="predicted"/>
<evidence type="ECO:0000313" key="3">
    <source>
        <dbReference type="Proteomes" id="UP000078237"/>
    </source>
</evidence>
<organism evidence="2 3">
    <name type="scientific">Madurella mycetomatis</name>
    <dbReference type="NCBI Taxonomy" id="100816"/>
    <lineage>
        <taxon>Eukaryota</taxon>
        <taxon>Fungi</taxon>
        <taxon>Dikarya</taxon>
        <taxon>Ascomycota</taxon>
        <taxon>Pezizomycotina</taxon>
        <taxon>Sordariomycetes</taxon>
        <taxon>Sordariomycetidae</taxon>
        <taxon>Sordariales</taxon>
        <taxon>Sordariales incertae sedis</taxon>
        <taxon>Madurella</taxon>
    </lineage>
</organism>
<dbReference type="AlphaFoldDB" id="A0A175VQG8"/>
<accession>A0A175VQG8</accession>
<evidence type="ECO:0000313" key="2">
    <source>
        <dbReference type="EMBL" id="KXX73542.1"/>
    </source>
</evidence>
<name>A0A175VQG8_9PEZI</name>
<dbReference type="EMBL" id="LCTW02000456">
    <property type="protein sequence ID" value="KXX73542.1"/>
    <property type="molecule type" value="Genomic_DNA"/>
</dbReference>
<feature type="region of interest" description="Disordered" evidence="1">
    <location>
        <begin position="55"/>
        <end position="74"/>
    </location>
</feature>
<evidence type="ECO:0000256" key="1">
    <source>
        <dbReference type="SAM" id="MobiDB-lite"/>
    </source>
</evidence>
<dbReference type="Proteomes" id="UP000078237">
    <property type="component" value="Unassembled WGS sequence"/>
</dbReference>
<dbReference type="Gene3D" id="3.90.79.10">
    <property type="entry name" value="Nucleoside Triphosphate Pyrophosphohydrolase"/>
    <property type="match status" value="1"/>
</dbReference>
<comment type="caution">
    <text evidence="2">The sequence shown here is derived from an EMBL/GenBank/DDBJ whole genome shotgun (WGS) entry which is preliminary data.</text>
</comment>